<reference evidence="5" key="1">
    <citation type="submission" date="2016-09" db="EMBL/GenBank/DDBJ databases">
        <authorList>
            <person name="Lysoe E."/>
        </authorList>
    </citation>
    <scope>NUCLEOTIDE SEQUENCE [LARGE SCALE GENOMIC DNA]</scope>
    <source>
        <strain evidence="5">LJ96T</strain>
    </source>
</reference>
<evidence type="ECO:0000256" key="2">
    <source>
        <dbReference type="SAM" id="MobiDB-lite"/>
    </source>
</evidence>
<evidence type="ECO:0000256" key="3">
    <source>
        <dbReference type="SAM" id="Phobius"/>
    </source>
</evidence>
<keyword evidence="1" id="KW-0175">Coiled coil</keyword>
<sequence>MAMLLSSAWSYLSGKARLIVEYVLILVVIILGVYGTMAYFRTKSLTESTLDLSQRLGQVKGTLDQQVDANKDQDKAISELKRLREIDSQALDGLHNELDKADTKGQTLRDKVRQLEKTNADAKALLDTAVPAAVGCVLDGTPCPGSSSNVPDGRAGTPSR</sequence>
<dbReference type="PATRIC" id="fig|1440763.5.peg.2996"/>
<keyword evidence="3" id="KW-0472">Membrane</keyword>
<feature type="region of interest" description="Disordered" evidence="2">
    <location>
        <begin position="140"/>
        <end position="160"/>
    </location>
</feature>
<keyword evidence="3" id="KW-1133">Transmembrane helix</keyword>
<dbReference type="OrthoDB" id="9966601at2"/>
<organism evidence="4 5">
    <name type="scientific">Luteibacter rhizovicinus DSM 16549</name>
    <dbReference type="NCBI Taxonomy" id="1440763"/>
    <lineage>
        <taxon>Bacteria</taxon>
        <taxon>Pseudomonadati</taxon>
        <taxon>Pseudomonadota</taxon>
        <taxon>Gammaproteobacteria</taxon>
        <taxon>Lysobacterales</taxon>
        <taxon>Rhodanobacteraceae</taxon>
        <taxon>Luteibacter</taxon>
    </lineage>
</organism>
<proteinExistence type="predicted"/>
<dbReference type="Proteomes" id="UP000182987">
    <property type="component" value="Chromosome"/>
</dbReference>
<keyword evidence="5" id="KW-1185">Reference proteome</keyword>
<name>A0A0G9HGZ9_9GAMM</name>
<dbReference type="AlphaFoldDB" id="A0A0G9HGZ9"/>
<evidence type="ECO:0000256" key="1">
    <source>
        <dbReference type="SAM" id="Coils"/>
    </source>
</evidence>
<keyword evidence="3" id="KW-0812">Transmembrane</keyword>
<protein>
    <submittedName>
        <fullName evidence="4">Uncharacterized protein</fullName>
    </submittedName>
</protein>
<dbReference type="EMBL" id="CP017480">
    <property type="protein sequence ID" value="APG04944.1"/>
    <property type="molecule type" value="Genomic_DNA"/>
</dbReference>
<feature type="transmembrane region" description="Helical" evidence="3">
    <location>
        <begin position="20"/>
        <end position="40"/>
    </location>
</feature>
<evidence type="ECO:0000313" key="5">
    <source>
        <dbReference type="Proteomes" id="UP000182987"/>
    </source>
</evidence>
<gene>
    <name evidence="4" type="ORF">BJI69_14280</name>
</gene>
<dbReference type="STRING" id="1440763.BJI69_14280"/>
<dbReference type="RefSeq" id="WP_046966053.1">
    <property type="nucleotide sequence ID" value="NZ_CP017480.1"/>
</dbReference>
<accession>A0A0G9HGZ9</accession>
<feature type="coiled-coil region" evidence="1">
    <location>
        <begin position="98"/>
        <end position="125"/>
    </location>
</feature>
<evidence type="ECO:0000313" key="4">
    <source>
        <dbReference type="EMBL" id="APG04944.1"/>
    </source>
</evidence>
<dbReference type="KEGG" id="lrz:BJI69_14280"/>